<dbReference type="EMBL" id="KY363465">
    <property type="protein sequence ID" value="AQT25210.1"/>
    <property type="molecule type" value="Genomic_DNA"/>
</dbReference>
<reference evidence="1 2" key="1">
    <citation type="submission" date="2016-12" db="EMBL/GenBank/DDBJ databases">
        <title>Providencia rettgeri phage vB-PreS_PR1 - a deep-branching member of the T5-like siphoviruses.</title>
        <authorList>
            <person name="Oliveira H."/>
            <person name="Pinto G."/>
            <person name="Hendrix H."/>
            <person name="Noben J.-P."/>
            <person name="Gawor J."/>
            <person name="Lobocka M."/>
            <person name="Lavigne R."/>
            <person name="Azeredo J."/>
        </authorList>
    </citation>
    <scope>NUCLEOTIDE SEQUENCE [LARGE SCALE GENOMIC DNA]</scope>
</reference>
<protein>
    <submittedName>
        <fullName evidence="1">Uncharacterized protein</fullName>
    </submittedName>
</protein>
<dbReference type="OrthoDB" id="1528at10239"/>
<accession>A0A1S6KUV0</accession>
<organism evidence="1 2">
    <name type="scientific">Providencia phage vB_PreS_PR1</name>
    <dbReference type="NCBI Taxonomy" id="1931407"/>
    <lineage>
        <taxon>Viruses</taxon>
        <taxon>Duplodnaviria</taxon>
        <taxon>Heunggongvirae</taxon>
        <taxon>Uroviricota</taxon>
        <taxon>Caudoviricetes</taxon>
        <taxon>Demerecviridae</taxon>
        <taxon>Priunavirus</taxon>
        <taxon>Priunavirus PR1</taxon>
    </lineage>
</organism>
<evidence type="ECO:0000313" key="1">
    <source>
        <dbReference type="EMBL" id="AQT25210.1"/>
    </source>
</evidence>
<evidence type="ECO:0000313" key="2">
    <source>
        <dbReference type="Proteomes" id="UP000222417"/>
    </source>
</evidence>
<gene>
    <name evidence="1" type="ORF">PR1_154</name>
</gene>
<name>A0A1S6KUV0_9CAUD</name>
<keyword evidence="2" id="KW-1185">Reference proteome</keyword>
<dbReference type="Proteomes" id="UP000222417">
    <property type="component" value="Segment"/>
</dbReference>
<sequence length="621" mass="67725">MGLYMKGSPGTVLHLTESSDARNGVGNDTIFHSSLPHVFITDEWAIPLTNFDASAVGDTYGGWNILGRYKVGSLPAGAINAIKNSSTVTLIEVFYTVNGKEYSKVINGHSITSSFDTGDAWDDWDGRMDFHDYDLHVTMRPGIGVHVGFFVGNKSTDIRQATLDQDSFGINTMRIGGDSEANSFNVARDRLWRCGYNNSFVTIDTSKFYRVGFYGGTYSGILVPPFNNLIGAPRGALANASQKFEKDMQHYSDRDRYANWWLNHRKLGTISGTTKWHGNRNASYMELWDYPTVTFTKIIIRKLNLTYNVNSGYSLTNIVPLTGEIKLDRNDFKVGGVSIKTLAAKMLHQINPSTTGSGYTYMYANPSYDGNGLPNMRSAMPLLGVASDSSINTTSGSSMVSLAPNQHNFLGIQDMKNSGNGWVITPDSIGTQTRTIWGKGGSMALKLLPGATKRVTFGGSEVTLANPESKVIATVALGLATNRASTIIMNLNTTDVRVWLPNEAYYARVGGGIMKLSSNTVPNVGGDHSILVLPINKYVQFMEVKSYKSDSGWADFSDPVVNTWLTNIAFWFRNLGNGNVEISVSHRGAPMPGKKGGNGQSLNANPKFHVPAYTMSIAALS</sequence>
<proteinExistence type="predicted"/>